<gene>
    <name evidence="2" type="ORF">FHR75_003940</name>
</gene>
<dbReference type="Proteomes" id="UP000533269">
    <property type="component" value="Unassembled WGS sequence"/>
</dbReference>
<organism evidence="2 3">
    <name type="scientific">Kineococcus radiotolerans</name>
    <dbReference type="NCBI Taxonomy" id="131568"/>
    <lineage>
        <taxon>Bacteria</taxon>
        <taxon>Bacillati</taxon>
        <taxon>Actinomycetota</taxon>
        <taxon>Actinomycetes</taxon>
        <taxon>Kineosporiales</taxon>
        <taxon>Kineosporiaceae</taxon>
        <taxon>Kineococcus</taxon>
    </lineage>
</organism>
<evidence type="ECO:0000256" key="1">
    <source>
        <dbReference type="SAM" id="Phobius"/>
    </source>
</evidence>
<accession>A0A7W4TQ77</accession>
<dbReference type="AlphaFoldDB" id="A0A7W4TQ77"/>
<evidence type="ECO:0008006" key="4">
    <source>
        <dbReference type="Google" id="ProtNLM"/>
    </source>
</evidence>
<feature type="transmembrane region" description="Helical" evidence="1">
    <location>
        <begin position="39"/>
        <end position="60"/>
    </location>
</feature>
<feature type="transmembrane region" description="Helical" evidence="1">
    <location>
        <begin position="12"/>
        <end position="33"/>
    </location>
</feature>
<keyword evidence="1" id="KW-0812">Transmembrane</keyword>
<keyword evidence="1" id="KW-1133">Transmembrane helix</keyword>
<protein>
    <recommendedName>
        <fullName evidence="4">PH domain-containing protein</fullName>
    </recommendedName>
</protein>
<comment type="caution">
    <text evidence="2">The sequence shown here is derived from an EMBL/GenBank/DDBJ whole genome shotgun (WGS) entry which is preliminary data.</text>
</comment>
<evidence type="ECO:0000313" key="3">
    <source>
        <dbReference type="Proteomes" id="UP000533269"/>
    </source>
</evidence>
<proteinExistence type="predicted"/>
<evidence type="ECO:0000313" key="2">
    <source>
        <dbReference type="EMBL" id="MBB2903098.1"/>
    </source>
</evidence>
<name>A0A7W4TQ77_KINRA</name>
<reference evidence="2 3" key="2">
    <citation type="submission" date="2020-08" db="EMBL/GenBank/DDBJ databases">
        <authorList>
            <person name="Partida-Martinez L."/>
            <person name="Huntemann M."/>
            <person name="Clum A."/>
            <person name="Wang J."/>
            <person name="Palaniappan K."/>
            <person name="Ritter S."/>
            <person name="Chen I.-M."/>
            <person name="Stamatis D."/>
            <person name="Reddy T."/>
            <person name="O'Malley R."/>
            <person name="Daum C."/>
            <person name="Shapiro N."/>
            <person name="Ivanova N."/>
            <person name="Kyrpides N."/>
            <person name="Woyke T."/>
        </authorList>
    </citation>
    <scope>NUCLEOTIDE SEQUENCE [LARGE SCALE GENOMIC DNA]</scope>
    <source>
        <strain evidence="2 3">AS2.23</strain>
    </source>
</reference>
<keyword evidence="1" id="KW-0472">Membrane</keyword>
<sequence>MKPLYVLRSSSPFRRVVTGCFAAVTGSAIFRVWEGRHDLAGVVLDLVPVLIGAVLVLILFTRPSAIAFTAEGVRIRSFLWFGPLVAWSEVVEVKVAGRWDDEPSIRLPIEGYVRRRSLRGMPEEDVQRVAEAFARLRRS</sequence>
<reference evidence="2 3" key="1">
    <citation type="submission" date="2020-08" db="EMBL/GenBank/DDBJ databases">
        <title>The Agave Microbiome: Exploring the role of microbial communities in plant adaptations to desert environments.</title>
        <authorList>
            <person name="Partida-Martinez L.P."/>
        </authorList>
    </citation>
    <scope>NUCLEOTIDE SEQUENCE [LARGE SCALE GENOMIC DNA]</scope>
    <source>
        <strain evidence="2 3">AS2.23</strain>
    </source>
</reference>
<dbReference type="EMBL" id="JACHVY010000005">
    <property type="protein sequence ID" value="MBB2903098.1"/>
    <property type="molecule type" value="Genomic_DNA"/>
</dbReference>